<dbReference type="RefSeq" id="WP_290270588.1">
    <property type="nucleotide sequence ID" value="NZ_JAUFQP010000010.1"/>
</dbReference>
<dbReference type="Proteomes" id="UP001589590">
    <property type="component" value="Unassembled WGS sequence"/>
</dbReference>
<dbReference type="EMBL" id="JBHMFA010000017">
    <property type="protein sequence ID" value="MFB9106538.1"/>
    <property type="molecule type" value="Genomic_DNA"/>
</dbReference>
<protein>
    <recommendedName>
        <fullName evidence="3">Phage tail protein</fullName>
    </recommendedName>
</protein>
<sequence>MSILSKVVGAPFICKVYLDFNGFLTALSGAENQNFYNSKGNQYTWKPLHIGLKTVSFSDKEKTASAGSSYEQQLKVTFANTDSLRTDRIEKIKSTKFVRIELSNGQSIVMGRNDYFQNKPLEVTYASDEVKTTITFKTVSIFPIGLLEINDVSSFVDFLIPTIQPNNLITI</sequence>
<evidence type="ECO:0000313" key="2">
    <source>
        <dbReference type="Proteomes" id="UP001589590"/>
    </source>
</evidence>
<accession>A0ABV5H3T8</accession>
<comment type="caution">
    <text evidence="1">The sequence shown here is derived from an EMBL/GenBank/DDBJ whole genome shotgun (WGS) entry which is preliminary data.</text>
</comment>
<reference evidence="1 2" key="1">
    <citation type="submission" date="2024-09" db="EMBL/GenBank/DDBJ databases">
        <authorList>
            <person name="Sun Q."/>
            <person name="Mori K."/>
        </authorList>
    </citation>
    <scope>NUCLEOTIDE SEQUENCE [LARGE SCALE GENOMIC DNA]</scope>
    <source>
        <strain evidence="1 2">CECT 8300</strain>
    </source>
</reference>
<evidence type="ECO:0008006" key="3">
    <source>
        <dbReference type="Google" id="ProtNLM"/>
    </source>
</evidence>
<name>A0ABV5H3T8_9FLAO</name>
<keyword evidence="2" id="KW-1185">Reference proteome</keyword>
<evidence type="ECO:0000313" key="1">
    <source>
        <dbReference type="EMBL" id="MFB9106538.1"/>
    </source>
</evidence>
<proteinExistence type="predicted"/>
<gene>
    <name evidence="1" type="ORF">ACFFU1_16640</name>
</gene>
<organism evidence="1 2">
    <name type="scientific">Algibacter miyuki</name>
    <dbReference type="NCBI Taxonomy" id="1306933"/>
    <lineage>
        <taxon>Bacteria</taxon>
        <taxon>Pseudomonadati</taxon>
        <taxon>Bacteroidota</taxon>
        <taxon>Flavobacteriia</taxon>
        <taxon>Flavobacteriales</taxon>
        <taxon>Flavobacteriaceae</taxon>
        <taxon>Algibacter</taxon>
    </lineage>
</organism>